<dbReference type="AlphaFoldDB" id="A0A0G1X2Z2"/>
<dbReference type="GO" id="GO:0051301">
    <property type="term" value="P:cell division"/>
    <property type="evidence" value="ECO:0007669"/>
    <property type="project" value="UniProtKB-KW"/>
</dbReference>
<dbReference type="GO" id="GO:0051304">
    <property type="term" value="P:chromosome separation"/>
    <property type="evidence" value="ECO:0007669"/>
    <property type="project" value="InterPro"/>
</dbReference>
<evidence type="ECO:0000256" key="2">
    <source>
        <dbReference type="ARBA" id="ARBA00022618"/>
    </source>
</evidence>
<keyword evidence="1" id="KW-0963">Cytoplasm</keyword>
<gene>
    <name evidence="5" type="ORF">UY19_C0024G0010</name>
</gene>
<sequence>MDKKEKNLEAKIEAVLFIHGEPVRLKKLASVTKASETQIEKALDSIKERLDSEDRGLDLMRGKDEVQLVTAPELTEVVEKLTKEELDTKLTPAALETLSIIAYLGPCTRALIDYVRGVNSSFMLRTLMVRGLVERMDDRGKTGGYAYQTTFDFLKHMGVSTSKELPEYEKYAALSKTLVNDGEENQ</sequence>
<dbReference type="PANTHER" id="PTHR34298">
    <property type="entry name" value="SEGREGATION AND CONDENSATION PROTEIN B"/>
    <property type="match status" value="1"/>
</dbReference>
<dbReference type="PANTHER" id="PTHR34298:SF2">
    <property type="entry name" value="SEGREGATION AND CONDENSATION PROTEIN B"/>
    <property type="match status" value="1"/>
</dbReference>
<evidence type="ECO:0000256" key="3">
    <source>
        <dbReference type="ARBA" id="ARBA00022829"/>
    </source>
</evidence>
<dbReference type="PIRSF" id="PIRSF019345">
    <property type="entry name" value="ScpB"/>
    <property type="match status" value="1"/>
</dbReference>
<reference evidence="5 6" key="1">
    <citation type="journal article" date="2015" name="Nature">
        <title>rRNA introns, odd ribosomes, and small enigmatic genomes across a large radiation of phyla.</title>
        <authorList>
            <person name="Brown C.T."/>
            <person name="Hug L.A."/>
            <person name="Thomas B.C."/>
            <person name="Sharon I."/>
            <person name="Castelle C.J."/>
            <person name="Singh A."/>
            <person name="Wilkins M.J."/>
            <person name="Williams K.H."/>
            <person name="Banfield J.F."/>
        </authorList>
    </citation>
    <scope>NUCLEOTIDE SEQUENCE [LARGE SCALE GENOMIC DNA]</scope>
</reference>
<comment type="caution">
    <text evidence="5">The sequence shown here is derived from an EMBL/GenBank/DDBJ whole genome shotgun (WGS) entry which is preliminary data.</text>
</comment>
<keyword evidence="2" id="KW-0132">Cell division</keyword>
<accession>A0A0G1X2Z2</accession>
<proteinExistence type="predicted"/>
<dbReference type="Pfam" id="PF04079">
    <property type="entry name" value="SMC_ScpB"/>
    <property type="match status" value="1"/>
</dbReference>
<dbReference type="Gene3D" id="1.10.10.10">
    <property type="entry name" value="Winged helix-like DNA-binding domain superfamily/Winged helix DNA-binding domain"/>
    <property type="match status" value="2"/>
</dbReference>
<name>A0A0G1X2Z2_9BACT</name>
<dbReference type="InterPro" id="IPR005234">
    <property type="entry name" value="ScpB_csome_segregation"/>
</dbReference>
<evidence type="ECO:0000256" key="1">
    <source>
        <dbReference type="ARBA" id="ARBA00022490"/>
    </source>
</evidence>
<evidence type="ECO:0000256" key="4">
    <source>
        <dbReference type="ARBA" id="ARBA00023306"/>
    </source>
</evidence>
<keyword evidence="4" id="KW-0131">Cell cycle</keyword>
<keyword evidence="3" id="KW-0159">Chromosome partition</keyword>
<organism evidence="5 6">
    <name type="scientific">Candidatus Wolfebacteria bacterium GW2011_GWA2_47_9b</name>
    <dbReference type="NCBI Taxonomy" id="1619005"/>
    <lineage>
        <taxon>Bacteria</taxon>
        <taxon>Candidatus Wolfeibacteriota</taxon>
    </lineage>
</organism>
<dbReference type="InterPro" id="IPR036390">
    <property type="entry name" value="WH_DNA-bd_sf"/>
</dbReference>
<dbReference type="SUPFAM" id="SSF46785">
    <property type="entry name" value="Winged helix' DNA-binding domain"/>
    <property type="match status" value="2"/>
</dbReference>
<dbReference type="EMBL" id="LCPB01000024">
    <property type="protein sequence ID" value="KKU88790.1"/>
    <property type="molecule type" value="Genomic_DNA"/>
</dbReference>
<evidence type="ECO:0000313" key="6">
    <source>
        <dbReference type="Proteomes" id="UP000033882"/>
    </source>
</evidence>
<dbReference type="NCBIfam" id="TIGR00281">
    <property type="entry name" value="SMC-Scp complex subunit ScpB"/>
    <property type="match status" value="1"/>
</dbReference>
<dbReference type="InterPro" id="IPR036388">
    <property type="entry name" value="WH-like_DNA-bd_sf"/>
</dbReference>
<protein>
    <submittedName>
        <fullName evidence="5">Segregation and condensation protein B</fullName>
    </submittedName>
</protein>
<evidence type="ECO:0000313" key="5">
    <source>
        <dbReference type="EMBL" id="KKU88790.1"/>
    </source>
</evidence>
<dbReference type="Proteomes" id="UP000033882">
    <property type="component" value="Unassembled WGS sequence"/>
</dbReference>